<feature type="domain" description="Ig-like" evidence="3">
    <location>
        <begin position="16"/>
        <end position="119"/>
    </location>
</feature>
<dbReference type="GO" id="GO:0004674">
    <property type="term" value="F:protein serine/threonine kinase activity"/>
    <property type="evidence" value="ECO:0007669"/>
    <property type="project" value="UniProtKB-EC"/>
</dbReference>
<keyword evidence="5" id="KW-1185">Reference proteome</keyword>
<organism evidence="4 5">
    <name type="scientific">Mytilus coruscus</name>
    <name type="common">Sea mussel</name>
    <dbReference type="NCBI Taxonomy" id="42192"/>
    <lineage>
        <taxon>Eukaryota</taxon>
        <taxon>Metazoa</taxon>
        <taxon>Spiralia</taxon>
        <taxon>Lophotrochozoa</taxon>
        <taxon>Mollusca</taxon>
        <taxon>Bivalvia</taxon>
        <taxon>Autobranchia</taxon>
        <taxon>Pteriomorphia</taxon>
        <taxon>Mytilida</taxon>
        <taxon>Mytiloidea</taxon>
        <taxon>Mytilidae</taxon>
        <taxon>Mytilinae</taxon>
        <taxon>Mytilus</taxon>
    </lineage>
</organism>
<dbReference type="AlphaFoldDB" id="A0A6J8DMB2"/>
<dbReference type="InterPro" id="IPR003599">
    <property type="entry name" value="Ig_sub"/>
</dbReference>
<keyword evidence="2" id="KW-1133">Transmembrane helix</keyword>
<dbReference type="PROSITE" id="PS50835">
    <property type="entry name" value="IG_LIKE"/>
    <property type="match status" value="1"/>
</dbReference>
<accession>A0A6J8DMB2</accession>
<dbReference type="InterPro" id="IPR036179">
    <property type="entry name" value="Ig-like_dom_sf"/>
</dbReference>
<dbReference type="EMBL" id="CACVKT020007579">
    <property type="protein sequence ID" value="CAC5408641.1"/>
    <property type="molecule type" value="Genomic_DNA"/>
</dbReference>
<dbReference type="InterPro" id="IPR007110">
    <property type="entry name" value="Ig-like_dom"/>
</dbReference>
<evidence type="ECO:0000313" key="4">
    <source>
        <dbReference type="EMBL" id="CAC5408641.1"/>
    </source>
</evidence>
<evidence type="ECO:0000256" key="1">
    <source>
        <dbReference type="SAM" id="MobiDB-lite"/>
    </source>
</evidence>
<evidence type="ECO:0000256" key="2">
    <source>
        <dbReference type="SAM" id="Phobius"/>
    </source>
</evidence>
<feature type="transmembrane region" description="Helical" evidence="2">
    <location>
        <begin position="163"/>
        <end position="186"/>
    </location>
</feature>
<proteinExistence type="predicted"/>
<name>A0A6J8DMB2_MYTCO</name>
<feature type="region of interest" description="Disordered" evidence="1">
    <location>
        <begin position="350"/>
        <end position="376"/>
    </location>
</feature>
<sequence length="400" mass="45766">MSRRLTTKHSAVLQMPGYCYADYIQSTNVYAYPETDAVLPCQLAINNTKQRWLKESSILTTGLGINKSFLSHKRLNIDVNYKEKKYNLLIANVRESDYGDYKCIIQNKQGVFTCKSKITLKRQDQFCKFFDNIVFHKDDHREVTTAADDKTEQTSTGFIRDHLYYMLLVVGLIVILSLSVGSNICINRNSKGKMSPHKNENQMHNNGINELVQEHDIDEEVIYEICSSEYESIDERQMIRNRCSDSVNHNSEASTNSKTEDQTFILQVGPYLDVIDDTCYQQQEKRVHGSIPSCHSTLINLSETQLQDYETIFPTDRTREAGILQFTRCTSNDTEDLTESFRILFGSRNSSFSSNSTHSSAGNNGTSTQQDDYLNPYMSLNTNAMDYLESYSAPTNQNRL</sequence>
<protein>
    <submittedName>
        <fullName evidence="4">TTN</fullName>
        <ecNumber evidence="4">2.7.11.1</ecNumber>
    </submittedName>
</protein>
<dbReference type="EC" id="2.7.11.1" evidence="4"/>
<keyword evidence="2" id="KW-0472">Membrane</keyword>
<keyword evidence="4" id="KW-0808">Transferase</keyword>
<keyword evidence="2" id="KW-0812">Transmembrane</keyword>
<evidence type="ECO:0000259" key="3">
    <source>
        <dbReference type="PROSITE" id="PS50835"/>
    </source>
</evidence>
<dbReference type="Proteomes" id="UP000507470">
    <property type="component" value="Unassembled WGS sequence"/>
</dbReference>
<dbReference type="InterPro" id="IPR013783">
    <property type="entry name" value="Ig-like_fold"/>
</dbReference>
<feature type="compositionally biased region" description="Low complexity" evidence="1">
    <location>
        <begin position="350"/>
        <end position="368"/>
    </location>
</feature>
<gene>
    <name evidence="4" type="ORF">MCOR_42010</name>
</gene>
<dbReference type="InterPro" id="IPR013098">
    <property type="entry name" value="Ig_I-set"/>
</dbReference>
<dbReference type="Gene3D" id="2.60.40.10">
    <property type="entry name" value="Immunoglobulins"/>
    <property type="match status" value="1"/>
</dbReference>
<evidence type="ECO:0000313" key="5">
    <source>
        <dbReference type="Proteomes" id="UP000507470"/>
    </source>
</evidence>
<dbReference type="Pfam" id="PF07679">
    <property type="entry name" value="I-set"/>
    <property type="match status" value="1"/>
</dbReference>
<dbReference type="SMART" id="SM00409">
    <property type="entry name" value="IG"/>
    <property type="match status" value="1"/>
</dbReference>
<dbReference type="SUPFAM" id="SSF48726">
    <property type="entry name" value="Immunoglobulin"/>
    <property type="match status" value="1"/>
</dbReference>
<reference evidence="4 5" key="1">
    <citation type="submission" date="2020-06" db="EMBL/GenBank/DDBJ databases">
        <authorList>
            <person name="Li R."/>
            <person name="Bekaert M."/>
        </authorList>
    </citation>
    <scope>NUCLEOTIDE SEQUENCE [LARGE SCALE GENOMIC DNA]</scope>
    <source>
        <strain evidence="5">wild</strain>
    </source>
</reference>